<proteinExistence type="predicted"/>
<dbReference type="PANTHER" id="PTHR43312:SF1">
    <property type="entry name" value="NADP-DEPENDENT OXIDOREDUCTASE DOMAIN-CONTAINING PROTEIN"/>
    <property type="match status" value="1"/>
</dbReference>
<dbReference type="PANTHER" id="PTHR43312">
    <property type="entry name" value="D-THREO-ALDOSE 1-DEHYDROGENASE"/>
    <property type="match status" value="1"/>
</dbReference>
<feature type="domain" description="NADP-dependent oxidoreductase" evidence="1">
    <location>
        <begin position="25"/>
        <end position="323"/>
    </location>
</feature>
<evidence type="ECO:0000313" key="3">
    <source>
        <dbReference type="Proteomes" id="UP001597342"/>
    </source>
</evidence>
<reference evidence="3" key="1">
    <citation type="journal article" date="2019" name="Int. J. Syst. Evol. Microbiol.">
        <title>The Global Catalogue of Microorganisms (GCM) 10K type strain sequencing project: providing services to taxonomists for standard genome sequencing and annotation.</title>
        <authorList>
            <consortium name="The Broad Institute Genomics Platform"/>
            <consortium name="The Broad Institute Genome Sequencing Center for Infectious Disease"/>
            <person name="Wu L."/>
            <person name="Ma J."/>
        </authorList>
    </citation>
    <scope>NUCLEOTIDE SEQUENCE [LARGE SCALE GENOMIC DNA]</scope>
    <source>
        <strain evidence="3">JCM 3389</strain>
    </source>
</reference>
<sequence>MIVKSKQFMGGERTNFANSDIEVSKLCFGAWGLSGIFGQSSEKELIRAVINCLEKGVNFIDTARDYGESERIVGKALREFKGEEPFLATKIQSKGPGMVRWGMPRDVEEVYPKGWITKSLDKSLRELGVERVNLVQLHLYWSNWGLEGYWMDELQGLKEKGKIDFLGISLPDHRHENALVIANSGLIDSIQTIVNVFDPLAFDSLIPLCQKKNIAVLARCVLDQGGLSGFLTQSTKFEEGDLRKTLFSERIREEYIARVDALKQYIPLHASSLTSLAIKFVLAHPGVTSALISMHIEKFANENIAVLDEPPLPDSVFQEIRTHHRWYKNLFNEVYWSDGIY</sequence>
<organism evidence="2 3">
    <name type="scientific">Flagellimonas iocasae</name>
    <dbReference type="NCBI Taxonomy" id="2055905"/>
    <lineage>
        <taxon>Bacteria</taxon>
        <taxon>Pseudomonadati</taxon>
        <taxon>Bacteroidota</taxon>
        <taxon>Flavobacteriia</taxon>
        <taxon>Flavobacteriales</taxon>
        <taxon>Flavobacteriaceae</taxon>
        <taxon>Flagellimonas</taxon>
    </lineage>
</organism>
<accession>A0ABW4Y1W3</accession>
<dbReference type="CDD" id="cd19086">
    <property type="entry name" value="AKR_AKR11C1"/>
    <property type="match status" value="1"/>
</dbReference>
<name>A0ABW4Y1W3_9FLAO</name>
<dbReference type="InterPro" id="IPR023210">
    <property type="entry name" value="NADP_OxRdtase_dom"/>
</dbReference>
<comment type="caution">
    <text evidence="2">The sequence shown here is derived from an EMBL/GenBank/DDBJ whole genome shotgun (WGS) entry which is preliminary data.</text>
</comment>
<keyword evidence="2" id="KW-0560">Oxidoreductase</keyword>
<evidence type="ECO:0000313" key="2">
    <source>
        <dbReference type="EMBL" id="MFD2101270.1"/>
    </source>
</evidence>
<dbReference type="InterPro" id="IPR053135">
    <property type="entry name" value="AKR2_Oxidoreductase"/>
</dbReference>
<dbReference type="RefSeq" id="WP_218058527.1">
    <property type="nucleotide sequence ID" value="NZ_JBHUHU010000005.1"/>
</dbReference>
<dbReference type="Pfam" id="PF00248">
    <property type="entry name" value="Aldo_ket_red"/>
    <property type="match status" value="1"/>
</dbReference>
<evidence type="ECO:0000259" key="1">
    <source>
        <dbReference type="Pfam" id="PF00248"/>
    </source>
</evidence>
<protein>
    <submittedName>
        <fullName evidence="2">Aldo/keto reductase</fullName>
        <ecNumber evidence="2">1.1.1.-</ecNumber>
    </submittedName>
</protein>
<dbReference type="EC" id="1.1.1.-" evidence="2"/>
<dbReference type="EMBL" id="JBHUHU010000005">
    <property type="protein sequence ID" value="MFD2101270.1"/>
    <property type="molecule type" value="Genomic_DNA"/>
</dbReference>
<dbReference type="Proteomes" id="UP001597342">
    <property type="component" value="Unassembled WGS sequence"/>
</dbReference>
<dbReference type="GO" id="GO:0016491">
    <property type="term" value="F:oxidoreductase activity"/>
    <property type="evidence" value="ECO:0007669"/>
    <property type="project" value="UniProtKB-KW"/>
</dbReference>
<keyword evidence="3" id="KW-1185">Reference proteome</keyword>
<gene>
    <name evidence="2" type="ORF">ACFSJE_15885</name>
</gene>